<comment type="caution">
    <text evidence="2">The sequence shown here is derived from an EMBL/GenBank/DDBJ whole genome shotgun (WGS) entry which is preliminary data.</text>
</comment>
<dbReference type="RefSeq" id="WP_281896078.1">
    <property type="nucleotide sequence ID" value="NZ_BSDI01000013.1"/>
</dbReference>
<evidence type="ECO:0008006" key="4">
    <source>
        <dbReference type="Google" id="ProtNLM"/>
    </source>
</evidence>
<evidence type="ECO:0000256" key="1">
    <source>
        <dbReference type="SAM" id="MobiDB-lite"/>
    </source>
</evidence>
<feature type="region of interest" description="Disordered" evidence="1">
    <location>
        <begin position="32"/>
        <end position="59"/>
    </location>
</feature>
<accession>A0ABQ5QTJ5</accession>
<organism evidence="2 3">
    <name type="scientific">Phytohabitans aurantiacus</name>
    <dbReference type="NCBI Taxonomy" id="3016789"/>
    <lineage>
        <taxon>Bacteria</taxon>
        <taxon>Bacillati</taxon>
        <taxon>Actinomycetota</taxon>
        <taxon>Actinomycetes</taxon>
        <taxon>Micromonosporales</taxon>
        <taxon>Micromonosporaceae</taxon>
    </lineage>
</organism>
<dbReference type="EMBL" id="BSDI01000013">
    <property type="protein sequence ID" value="GLH97818.1"/>
    <property type="molecule type" value="Genomic_DNA"/>
</dbReference>
<protein>
    <recommendedName>
        <fullName evidence="4">Secreted protein</fullName>
    </recommendedName>
</protein>
<dbReference type="Proteomes" id="UP001144280">
    <property type="component" value="Unassembled WGS sequence"/>
</dbReference>
<name>A0ABQ5QTJ5_9ACTN</name>
<proteinExistence type="predicted"/>
<sequence length="290" mass="30291">MPAPTARIAIVAAALVVALLGGFGLGRLTSGDGQGATANPPAATDPEASPHSHGTTAGQATADVGGLAVSSGGYTLVPEETAFTAGQPRDFAFRIVGRDGKPVTTFAVVHDKPLHLIVVRRDLSGYQHLHPAMAVDGRWRVPLNLPAAGAWRAYTDFTVDVGGQQTALTLGVDLSVAGDYAARALPAPAREAAVGGFSVSYEGAPVPGATQPIFFRVPGATLERYLAAYGHLVVVREGDLGYVHVHPEDRLVDGAVKFWLAVPSTGRYRMFFDFQVAGKVHTAEFTLVVS</sequence>
<keyword evidence="3" id="KW-1185">Reference proteome</keyword>
<evidence type="ECO:0000313" key="2">
    <source>
        <dbReference type="EMBL" id="GLH97818.1"/>
    </source>
</evidence>
<gene>
    <name evidence="2" type="ORF">Pa4123_30930</name>
</gene>
<evidence type="ECO:0000313" key="3">
    <source>
        <dbReference type="Proteomes" id="UP001144280"/>
    </source>
</evidence>
<reference evidence="2" key="1">
    <citation type="submission" date="2022-12" db="EMBL/GenBank/DDBJ databases">
        <title>New Phytohabitans aurantiacus sp. RD004123 nov., an actinomycete isolated from soil.</title>
        <authorList>
            <person name="Triningsih D.W."/>
            <person name="Harunari E."/>
            <person name="Igarashi Y."/>
        </authorList>
    </citation>
    <scope>NUCLEOTIDE SEQUENCE</scope>
    <source>
        <strain evidence="2">RD004123</strain>
    </source>
</reference>